<organism evidence="1 2">
    <name type="scientific">Oculimacula yallundae</name>
    <dbReference type="NCBI Taxonomy" id="86028"/>
    <lineage>
        <taxon>Eukaryota</taxon>
        <taxon>Fungi</taxon>
        <taxon>Dikarya</taxon>
        <taxon>Ascomycota</taxon>
        <taxon>Pezizomycotina</taxon>
        <taxon>Leotiomycetes</taxon>
        <taxon>Helotiales</taxon>
        <taxon>Ploettnerulaceae</taxon>
        <taxon>Oculimacula</taxon>
    </lineage>
</organism>
<sequence length="361" mass="41873">MHLRSSAPKIPEGRIAPDLGSQRVYFEIIGDDKMNWRLRNMYEYGSFPTWSDPTAMNSKGRDDKEKHVEINGTEYLVTVDERNQDSLDMYWHLTLEMTSVIVLTYDVSSKASYENMKKTHSMIPPPKDGKLRLSPGQPSPDPYYSLFVLAKWHPVVIIGCRYPEDNPREVEKEDVEAFVRQHPDCIFAGECMPKEGVNENVDEVFRFVVEVYHELRKQARREEDLYVEPPTLEDDYRPLKRKKRSCILETDLDSGYRTRAALFLWSAQSREIRTHATLATWYLFTSIRRVEWLNPVFTPGGSAVWPHLHSNLGRSHGSCSSRRICILRLMFWLSFCRVGRECLRLDVGKEAQSGFLSALIS</sequence>
<reference evidence="1 2" key="1">
    <citation type="journal article" date="2024" name="Commun. Biol.">
        <title>Comparative genomic analysis of thermophilic fungi reveals convergent evolutionary adaptations and gene losses.</title>
        <authorList>
            <person name="Steindorff A.S."/>
            <person name="Aguilar-Pontes M.V."/>
            <person name="Robinson A.J."/>
            <person name="Andreopoulos B."/>
            <person name="LaButti K."/>
            <person name="Kuo A."/>
            <person name="Mondo S."/>
            <person name="Riley R."/>
            <person name="Otillar R."/>
            <person name="Haridas S."/>
            <person name="Lipzen A."/>
            <person name="Grimwood J."/>
            <person name="Schmutz J."/>
            <person name="Clum A."/>
            <person name="Reid I.D."/>
            <person name="Moisan M.C."/>
            <person name="Butler G."/>
            <person name="Nguyen T.T.M."/>
            <person name="Dewar K."/>
            <person name="Conant G."/>
            <person name="Drula E."/>
            <person name="Henrissat B."/>
            <person name="Hansel C."/>
            <person name="Singer S."/>
            <person name="Hutchinson M.I."/>
            <person name="de Vries R.P."/>
            <person name="Natvig D.O."/>
            <person name="Powell A.J."/>
            <person name="Tsang A."/>
            <person name="Grigoriev I.V."/>
        </authorList>
    </citation>
    <scope>NUCLEOTIDE SEQUENCE [LARGE SCALE GENOMIC DNA]</scope>
    <source>
        <strain evidence="1 2">CBS 494.80</strain>
    </source>
</reference>
<keyword evidence="2" id="KW-1185">Reference proteome</keyword>
<dbReference type="EMBL" id="JAZHXI010000003">
    <property type="protein sequence ID" value="KAL2073901.1"/>
    <property type="molecule type" value="Genomic_DNA"/>
</dbReference>
<dbReference type="Proteomes" id="UP001595075">
    <property type="component" value="Unassembled WGS sequence"/>
</dbReference>
<dbReference type="InterPro" id="IPR027417">
    <property type="entry name" value="P-loop_NTPase"/>
</dbReference>
<proteinExistence type="predicted"/>
<dbReference type="SUPFAM" id="SSF52540">
    <property type="entry name" value="P-loop containing nucleoside triphosphate hydrolases"/>
    <property type="match status" value="1"/>
</dbReference>
<dbReference type="PROSITE" id="PS51419">
    <property type="entry name" value="RAB"/>
    <property type="match status" value="1"/>
</dbReference>
<gene>
    <name evidence="1" type="ORF">VTL71DRAFT_11227</name>
</gene>
<accession>A0ABR4CVD3</accession>
<comment type="caution">
    <text evidence="1">The sequence shown here is derived from an EMBL/GenBank/DDBJ whole genome shotgun (WGS) entry which is preliminary data.</text>
</comment>
<name>A0ABR4CVD3_9HELO</name>
<protein>
    <submittedName>
        <fullName evidence="1">Uncharacterized protein</fullName>
    </submittedName>
</protein>
<dbReference type="Gene3D" id="3.40.50.300">
    <property type="entry name" value="P-loop containing nucleotide triphosphate hydrolases"/>
    <property type="match status" value="1"/>
</dbReference>
<evidence type="ECO:0000313" key="1">
    <source>
        <dbReference type="EMBL" id="KAL2073901.1"/>
    </source>
</evidence>
<evidence type="ECO:0000313" key="2">
    <source>
        <dbReference type="Proteomes" id="UP001595075"/>
    </source>
</evidence>